<keyword evidence="2" id="KW-1185">Reference proteome</keyword>
<evidence type="ECO:0000313" key="1">
    <source>
        <dbReference type="EMBL" id="KAI5663299.1"/>
    </source>
</evidence>
<name>A0ACC0AT52_CATRO</name>
<dbReference type="EMBL" id="CM044705">
    <property type="protein sequence ID" value="KAI5663299.1"/>
    <property type="molecule type" value="Genomic_DNA"/>
</dbReference>
<sequence length="117" mass="13097">MDKNRAKTAKTEAVGKATTLTADDRTSIKDFDLRFGDSRDDLRRHYLQGCWELKKEEQSRATNLGLIGVSSGSRNKEKETKWSENNENGSRRQSSSTYRGWQGNLPSTIGIEDGQGA</sequence>
<protein>
    <submittedName>
        <fullName evidence="1">Uncharacterized protein</fullName>
    </submittedName>
</protein>
<comment type="caution">
    <text evidence="1">The sequence shown here is derived from an EMBL/GenBank/DDBJ whole genome shotgun (WGS) entry which is preliminary data.</text>
</comment>
<gene>
    <name evidence="1" type="ORF">M9H77_22622</name>
</gene>
<organism evidence="1 2">
    <name type="scientific">Catharanthus roseus</name>
    <name type="common">Madagascar periwinkle</name>
    <name type="synonym">Vinca rosea</name>
    <dbReference type="NCBI Taxonomy" id="4058"/>
    <lineage>
        <taxon>Eukaryota</taxon>
        <taxon>Viridiplantae</taxon>
        <taxon>Streptophyta</taxon>
        <taxon>Embryophyta</taxon>
        <taxon>Tracheophyta</taxon>
        <taxon>Spermatophyta</taxon>
        <taxon>Magnoliopsida</taxon>
        <taxon>eudicotyledons</taxon>
        <taxon>Gunneridae</taxon>
        <taxon>Pentapetalae</taxon>
        <taxon>asterids</taxon>
        <taxon>lamiids</taxon>
        <taxon>Gentianales</taxon>
        <taxon>Apocynaceae</taxon>
        <taxon>Rauvolfioideae</taxon>
        <taxon>Vinceae</taxon>
        <taxon>Catharanthinae</taxon>
        <taxon>Catharanthus</taxon>
    </lineage>
</organism>
<reference evidence="2" key="1">
    <citation type="journal article" date="2023" name="Nat. Plants">
        <title>Single-cell RNA sequencing provides a high-resolution roadmap for understanding the multicellular compartmentation of specialized metabolism.</title>
        <authorList>
            <person name="Sun S."/>
            <person name="Shen X."/>
            <person name="Li Y."/>
            <person name="Li Y."/>
            <person name="Wang S."/>
            <person name="Li R."/>
            <person name="Zhang H."/>
            <person name="Shen G."/>
            <person name="Guo B."/>
            <person name="Wei J."/>
            <person name="Xu J."/>
            <person name="St-Pierre B."/>
            <person name="Chen S."/>
            <person name="Sun C."/>
        </authorList>
    </citation>
    <scope>NUCLEOTIDE SEQUENCE [LARGE SCALE GENOMIC DNA]</scope>
</reference>
<evidence type="ECO:0000313" key="2">
    <source>
        <dbReference type="Proteomes" id="UP001060085"/>
    </source>
</evidence>
<proteinExistence type="predicted"/>
<dbReference type="Proteomes" id="UP001060085">
    <property type="component" value="Linkage Group LG05"/>
</dbReference>
<accession>A0ACC0AT52</accession>